<dbReference type="EMBL" id="LN610577">
    <property type="protein sequence ID" value="CEF89642.1"/>
    <property type="molecule type" value="Genomic_DNA"/>
</dbReference>
<keyword evidence="3" id="KW-1185">Reference proteome</keyword>
<sequence length="183" mass="20696">MNQNEDFGAYAEYAKAQDDNNALAELSLLADRQAEAALRVAELERQLEEARDQLRDISERQLPEKMDELGMEEFKTRSGLRIRIKEAIRTSIPKTRQAEAFEWLRQNGYGGLIKRVVAVKFGKGEDEVAEKLARELAQGHEVDDNASVHPSTLRSFVTEQLTSGVDIPLDLFGVHRQRTSVID</sequence>
<gene>
    <name evidence="2" type="primary">ORF03</name>
</gene>
<reference evidence="2 3" key="1">
    <citation type="journal article" date="2015" name="PLoS ONE">
        <title>Investigation of a Large Collection of Pseudomonas aeruginosa Bacteriophages Collected from a Single Environmental Source in Abidjan, Cote d'Ivoire.</title>
        <authorList>
            <person name="Essoh C."/>
            <person name="Latino L."/>
            <person name="Midoux C."/>
            <person name="Blouin Y."/>
            <person name="Loukou G."/>
            <person name="Nguetta S.P."/>
            <person name="Lathro S."/>
            <person name="Cablanmian A."/>
            <person name="Kouassi A.K."/>
            <person name="Vergnaud G."/>
            <person name="Pourcel C."/>
        </authorList>
    </citation>
    <scope>NUCLEOTIDE SEQUENCE [LARGE SCALE GENOMIC DNA]</scope>
    <source>
        <strain evidence="2">Ab18</strain>
    </source>
</reference>
<accession>A0A0A1IWY7</accession>
<dbReference type="RefSeq" id="YP_009125106.1">
    <property type="nucleotide sequence ID" value="NC_026594.1"/>
</dbReference>
<evidence type="ECO:0000256" key="1">
    <source>
        <dbReference type="SAM" id="Coils"/>
    </source>
</evidence>
<evidence type="ECO:0000313" key="2">
    <source>
        <dbReference type="EMBL" id="CEF89642.1"/>
    </source>
</evidence>
<proteinExistence type="predicted"/>
<dbReference type="KEGG" id="vg:23679988"/>
<dbReference type="InterPro" id="IPR055731">
    <property type="entry name" value="Pam3_gp33-like"/>
</dbReference>
<name>A0A0A1IWY7_9CAUD</name>
<keyword evidence="1" id="KW-0175">Coiled coil</keyword>
<dbReference type="Pfam" id="PF23984">
    <property type="entry name" value="DUF7307"/>
    <property type="match status" value="1"/>
</dbReference>
<protein>
    <submittedName>
        <fullName evidence="2">Uncharacterized protein</fullName>
    </submittedName>
</protein>
<dbReference type="Proteomes" id="UP000030226">
    <property type="component" value="Segment"/>
</dbReference>
<dbReference type="GeneID" id="23679988"/>
<dbReference type="OrthoDB" id="11159at10239"/>
<feature type="coiled-coil region" evidence="1">
    <location>
        <begin position="26"/>
        <end position="60"/>
    </location>
</feature>
<organism evidence="2 3">
    <name type="scientific">Pseudomonas phage vB_PaeS_PAO1_Ab18</name>
    <dbReference type="NCBI Taxonomy" id="1548905"/>
    <lineage>
        <taxon>Viruses</taxon>
        <taxon>Duplodnaviria</taxon>
        <taxon>Heunggongvirae</taxon>
        <taxon>Uroviricota</taxon>
        <taxon>Caudoviricetes</taxon>
        <taxon>Mesyanzhinovviridae</taxon>
        <taxon>Bradleyvirinae</taxon>
        <taxon>Abidjanvirus</taxon>
        <taxon>Abidjanvirus Ab18</taxon>
        <taxon>Pseudomonas virus Ab18</taxon>
    </lineage>
</organism>
<evidence type="ECO:0000313" key="3">
    <source>
        <dbReference type="Proteomes" id="UP000030226"/>
    </source>
</evidence>